<protein>
    <submittedName>
        <fullName evidence="1">Uncharacterized protein</fullName>
    </submittedName>
</protein>
<organism evidence="1 2">
    <name type="scientific">Nepenthes gracilis</name>
    <name type="common">Slender pitcher plant</name>
    <dbReference type="NCBI Taxonomy" id="150966"/>
    <lineage>
        <taxon>Eukaryota</taxon>
        <taxon>Viridiplantae</taxon>
        <taxon>Streptophyta</taxon>
        <taxon>Embryophyta</taxon>
        <taxon>Tracheophyta</taxon>
        <taxon>Spermatophyta</taxon>
        <taxon>Magnoliopsida</taxon>
        <taxon>eudicotyledons</taxon>
        <taxon>Gunneridae</taxon>
        <taxon>Pentapetalae</taxon>
        <taxon>Caryophyllales</taxon>
        <taxon>Nepenthaceae</taxon>
        <taxon>Nepenthes</taxon>
    </lineage>
</organism>
<dbReference type="EMBL" id="BSYO01000022">
    <property type="protein sequence ID" value="GMH20659.1"/>
    <property type="molecule type" value="Genomic_DNA"/>
</dbReference>
<keyword evidence="2" id="KW-1185">Reference proteome</keyword>
<comment type="caution">
    <text evidence="1">The sequence shown here is derived from an EMBL/GenBank/DDBJ whole genome shotgun (WGS) entry which is preliminary data.</text>
</comment>
<name>A0AAD3T125_NEPGR</name>
<accession>A0AAD3T125</accession>
<reference evidence="1" key="1">
    <citation type="submission" date="2023-05" db="EMBL/GenBank/DDBJ databases">
        <title>Nepenthes gracilis genome sequencing.</title>
        <authorList>
            <person name="Fukushima K."/>
        </authorList>
    </citation>
    <scope>NUCLEOTIDE SEQUENCE</scope>
    <source>
        <strain evidence="1">SING2019-196</strain>
    </source>
</reference>
<sequence>MLVVGHSLLVAAAVDRSMVAAVGRSMAVVAGSNKLLDSSAAEVVGRNMVVVVGRHTMGEVHKPFLSKSEVGVRLDLRTSGQEII</sequence>
<gene>
    <name evidence="1" type="ORF">Nepgr_022500</name>
</gene>
<proteinExistence type="predicted"/>
<evidence type="ECO:0000313" key="2">
    <source>
        <dbReference type="Proteomes" id="UP001279734"/>
    </source>
</evidence>
<evidence type="ECO:0000313" key="1">
    <source>
        <dbReference type="EMBL" id="GMH20659.1"/>
    </source>
</evidence>
<dbReference type="Proteomes" id="UP001279734">
    <property type="component" value="Unassembled WGS sequence"/>
</dbReference>
<dbReference type="AlphaFoldDB" id="A0AAD3T125"/>